<dbReference type="Gene3D" id="1.25.40.20">
    <property type="entry name" value="Ankyrin repeat-containing domain"/>
    <property type="match status" value="2"/>
</dbReference>
<dbReference type="InterPro" id="IPR036770">
    <property type="entry name" value="Ankyrin_rpt-contain_sf"/>
</dbReference>
<dbReference type="STRING" id="695850.A0A067CAX4"/>
<feature type="repeat" description="ANK" evidence="3">
    <location>
        <begin position="200"/>
        <end position="232"/>
    </location>
</feature>
<evidence type="ECO:0000256" key="1">
    <source>
        <dbReference type="ARBA" id="ARBA00022737"/>
    </source>
</evidence>
<evidence type="ECO:0000313" key="4">
    <source>
        <dbReference type="EMBL" id="KDO27638.1"/>
    </source>
</evidence>
<sequence>MTSVAEHAWRHDWDAVRRCVEAGADVNAPFFGKTALHWAAYHGENATLAALAAAPAIEIDARDLENACTALHWAVLKSNLEAVNVLLAANANAHAVTQDGQTPLQLAIATNAHAIADRLQEAMHTLPAKDALDGKGSARLSFIRTGDVARVHEWLAQAADIESRDDRKVTPLMLAAAGGHHTIVELLLERDPDVDATDAMGRTALMYAALSGHPIILDMLLGHFADMDVVDNDGASVQLLLHAQLSDKSHAASELARFQRCLSTLQKEAQYRETSTAYRMKVRASILKRMEQGFLVPFAFTTY</sequence>
<dbReference type="OrthoDB" id="10251692at2759"/>
<dbReference type="PANTHER" id="PTHR24171:SF9">
    <property type="entry name" value="ANKYRIN REPEAT DOMAIN-CONTAINING PROTEIN 39"/>
    <property type="match status" value="1"/>
</dbReference>
<dbReference type="SUPFAM" id="SSF48403">
    <property type="entry name" value="Ankyrin repeat"/>
    <property type="match status" value="1"/>
</dbReference>
<evidence type="ECO:0000313" key="5">
    <source>
        <dbReference type="Proteomes" id="UP000030745"/>
    </source>
</evidence>
<dbReference type="Proteomes" id="UP000030745">
    <property type="component" value="Unassembled WGS sequence"/>
</dbReference>
<keyword evidence="2 3" id="KW-0040">ANK repeat</keyword>
<evidence type="ECO:0000256" key="2">
    <source>
        <dbReference type="ARBA" id="ARBA00023043"/>
    </source>
</evidence>
<dbReference type="RefSeq" id="XP_012201760.1">
    <property type="nucleotide sequence ID" value="XM_012346370.1"/>
</dbReference>
<organism evidence="4 5">
    <name type="scientific">Saprolegnia parasitica (strain CBS 223.65)</name>
    <dbReference type="NCBI Taxonomy" id="695850"/>
    <lineage>
        <taxon>Eukaryota</taxon>
        <taxon>Sar</taxon>
        <taxon>Stramenopiles</taxon>
        <taxon>Oomycota</taxon>
        <taxon>Saprolegniomycetes</taxon>
        <taxon>Saprolegniales</taxon>
        <taxon>Saprolegniaceae</taxon>
        <taxon>Saprolegnia</taxon>
    </lineage>
</organism>
<accession>A0A067CAX4</accession>
<feature type="repeat" description="ANK" evidence="3">
    <location>
        <begin position="66"/>
        <end position="98"/>
    </location>
</feature>
<proteinExistence type="predicted"/>
<feature type="repeat" description="ANK" evidence="3">
    <location>
        <begin position="167"/>
        <end position="199"/>
    </location>
</feature>
<dbReference type="InterPro" id="IPR002110">
    <property type="entry name" value="Ankyrin_rpt"/>
</dbReference>
<gene>
    <name evidence="4" type="ORF">SPRG_06909</name>
</gene>
<name>A0A067CAX4_SAPPC</name>
<dbReference type="OMA" id="YHGENAT"/>
<dbReference type="AlphaFoldDB" id="A0A067CAX4"/>
<dbReference type="VEuPathDB" id="FungiDB:SPRG_06909"/>
<keyword evidence="1" id="KW-0677">Repeat</keyword>
<dbReference type="GeneID" id="24129226"/>
<protein>
    <submittedName>
        <fullName evidence="4">Uncharacterized protein</fullName>
    </submittedName>
</protein>
<reference evidence="4 5" key="1">
    <citation type="journal article" date="2013" name="PLoS Genet.">
        <title>Distinctive expansion of potential virulence genes in the genome of the oomycete fish pathogen Saprolegnia parasitica.</title>
        <authorList>
            <person name="Jiang R.H."/>
            <person name="de Bruijn I."/>
            <person name="Haas B.J."/>
            <person name="Belmonte R."/>
            <person name="Lobach L."/>
            <person name="Christie J."/>
            <person name="van den Ackerveken G."/>
            <person name="Bottin A."/>
            <person name="Bulone V."/>
            <person name="Diaz-Moreno S.M."/>
            <person name="Dumas B."/>
            <person name="Fan L."/>
            <person name="Gaulin E."/>
            <person name="Govers F."/>
            <person name="Grenville-Briggs L.J."/>
            <person name="Horner N.R."/>
            <person name="Levin J.Z."/>
            <person name="Mammella M."/>
            <person name="Meijer H.J."/>
            <person name="Morris P."/>
            <person name="Nusbaum C."/>
            <person name="Oome S."/>
            <person name="Phillips A.J."/>
            <person name="van Rooyen D."/>
            <person name="Rzeszutek E."/>
            <person name="Saraiva M."/>
            <person name="Secombes C.J."/>
            <person name="Seidl M.F."/>
            <person name="Snel B."/>
            <person name="Stassen J.H."/>
            <person name="Sykes S."/>
            <person name="Tripathy S."/>
            <person name="van den Berg H."/>
            <person name="Vega-Arreguin J.C."/>
            <person name="Wawra S."/>
            <person name="Young S.K."/>
            <person name="Zeng Q."/>
            <person name="Dieguez-Uribeondo J."/>
            <person name="Russ C."/>
            <person name="Tyler B.M."/>
            <person name="van West P."/>
        </authorList>
    </citation>
    <scope>NUCLEOTIDE SEQUENCE [LARGE SCALE GENOMIC DNA]</scope>
    <source>
        <strain evidence="4 5">CBS 223.65</strain>
    </source>
</reference>
<evidence type="ECO:0000256" key="3">
    <source>
        <dbReference type="PROSITE-ProRule" id="PRU00023"/>
    </source>
</evidence>
<keyword evidence="5" id="KW-1185">Reference proteome</keyword>
<dbReference type="PROSITE" id="PS50088">
    <property type="entry name" value="ANK_REPEAT"/>
    <property type="match status" value="3"/>
</dbReference>
<dbReference type="EMBL" id="KK583216">
    <property type="protein sequence ID" value="KDO27638.1"/>
    <property type="molecule type" value="Genomic_DNA"/>
</dbReference>
<dbReference type="SMART" id="SM00248">
    <property type="entry name" value="ANK"/>
    <property type="match status" value="5"/>
</dbReference>
<dbReference type="PROSITE" id="PS50297">
    <property type="entry name" value="ANK_REP_REGION"/>
    <property type="match status" value="3"/>
</dbReference>
<dbReference type="PANTHER" id="PTHR24171">
    <property type="entry name" value="ANKYRIN REPEAT DOMAIN-CONTAINING PROTEIN 39-RELATED"/>
    <property type="match status" value="1"/>
</dbReference>
<dbReference type="Pfam" id="PF12796">
    <property type="entry name" value="Ank_2"/>
    <property type="match status" value="2"/>
</dbReference>
<dbReference type="KEGG" id="spar:SPRG_06909"/>